<name>A0A9J5XCC5_SOLCO</name>
<dbReference type="EMBL" id="JACXVP010000009">
    <property type="protein sequence ID" value="KAG5586041.1"/>
    <property type="molecule type" value="Genomic_DNA"/>
</dbReference>
<organism evidence="1 2">
    <name type="scientific">Solanum commersonii</name>
    <name type="common">Commerson's wild potato</name>
    <name type="synonym">Commerson's nightshade</name>
    <dbReference type="NCBI Taxonomy" id="4109"/>
    <lineage>
        <taxon>Eukaryota</taxon>
        <taxon>Viridiplantae</taxon>
        <taxon>Streptophyta</taxon>
        <taxon>Embryophyta</taxon>
        <taxon>Tracheophyta</taxon>
        <taxon>Spermatophyta</taxon>
        <taxon>Magnoliopsida</taxon>
        <taxon>eudicotyledons</taxon>
        <taxon>Gunneridae</taxon>
        <taxon>Pentapetalae</taxon>
        <taxon>asterids</taxon>
        <taxon>lamiids</taxon>
        <taxon>Solanales</taxon>
        <taxon>Solanaceae</taxon>
        <taxon>Solanoideae</taxon>
        <taxon>Solaneae</taxon>
        <taxon>Solanum</taxon>
    </lineage>
</organism>
<dbReference type="Proteomes" id="UP000824120">
    <property type="component" value="Chromosome 9"/>
</dbReference>
<keyword evidence="2" id="KW-1185">Reference proteome</keyword>
<comment type="caution">
    <text evidence="1">The sequence shown here is derived from an EMBL/GenBank/DDBJ whole genome shotgun (WGS) entry which is preliminary data.</text>
</comment>
<gene>
    <name evidence="1" type="ORF">H5410_046475</name>
</gene>
<proteinExistence type="predicted"/>
<sequence length="67" mass="7740">MHRLLSFSADLILSFRAQHTRTKGEVRPFGDSPMSMLSFNLQIPEIERFSSDIEIKQAFEDIISIKI</sequence>
<evidence type="ECO:0000313" key="1">
    <source>
        <dbReference type="EMBL" id="KAG5586041.1"/>
    </source>
</evidence>
<reference evidence="1 2" key="1">
    <citation type="submission" date="2020-09" db="EMBL/GenBank/DDBJ databases">
        <title>De no assembly of potato wild relative species, Solanum commersonii.</title>
        <authorList>
            <person name="Cho K."/>
        </authorList>
    </citation>
    <scope>NUCLEOTIDE SEQUENCE [LARGE SCALE GENOMIC DNA]</scope>
    <source>
        <strain evidence="1">LZ3.2</strain>
        <tissue evidence="1">Leaf</tissue>
    </source>
</reference>
<protein>
    <submittedName>
        <fullName evidence="1">Uncharacterized protein</fullName>
    </submittedName>
</protein>
<dbReference type="AlphaFoldDB" id="A0A9J5XCC5"/>
<accession>A0A9J5XCC5</accession>
<evidence type="ECO:0000313" key="2">
    <source>
        <dbReference type="Proteomes" id="UP000824120"/>
    </source>
</evidence>